<gene>
    <name evidence="1" type="ORF">ADICYQ_1548</name>
</gene>
<accession>S7VHH9</accession>
<dbReference type="EMBL" id="ATNM01000065">
    <property type="protein sequence ID" value="EPR69446.1"/>
    <property type="molecule type" value="Genomic_DNA"/>
</dbReference>
<name>S7VHH9_9BACT</name>
<reference evidence="1 2" key="1">
    <citation type="journal article" date="2013" name="Genome Announc.">
        <title>Draft Genome Sequence of Cyclobacterium qasimii Strain M12-11BT, Isolated from Arctic Marine Sediment.</title>
        <authorList>
            <person name="Shivaji S."/>
            <person name="Ara S."/>
            <person name="Singh A."/>
            <person name="Kumar Pinnaka A."/>
        </authorList>
    </citation>
    <scope>NUCLEOTIDE SEQUENCE [LARGE SCALE GENOMIC DNA]</scope>
    <source>
        <strain evidence="1 2">M12-11B</strain>
    </source>
</reference>
<comment type="caution">
    <text evidence="1">The sequence shown here is derived from an EMBL/GenBank/DDBJ whole genome shotgun (WGS) entry which is preliminary data.</text>
</comment>
<dbReference type="Proteomes" id="UP000014974">
    <property type="component" value="Unassembled WGS sequence"/>
</dbReference>
<proteinExistence type="predicted"/>
<evidence type="ECO:0000313" key="1">
    <source>
        <dbReference type="EMBL" id="EPR69446.1"/>
    </source>
</evidence>
<organism evidence="1 2">
    <name type="scientific">Cyclobacterium qasimii M12-11B</name>
    <dbReference type="NCBI Taxonomy" id="641524"/>
    <lineage>
        <taxon>Bacteria</taxon>
        <taxon>Pseudomonadati</taxon>
        <taxon>Bacteroidota</taxon>
        <taxon>Cytophagia</taxon>
        <taxon>Cytophagales</taxon>
        <taxon>Cyclobacteriaceae</taxon>
        <taxon>Cyclobacterium</taxon>
    </lineage>
</organism>
<evidence type="ECO:0000313" key="2">
    <source>
        <dbReference type="Proteomes" id="UP000014974"/>
    </source>
</evidence>
<sequence length="40" mass="4598">MTMPFINGLNPIPIELVIFINLNVRNAGLLNERRLSAFWV</sequence>
<dbReference type="AlphaFoldDB" id="S7VHH9"/>
<protein>
    <submittedName>
        <fullName evidence="1">Uncharacterized protein</fullName>
    </submittedName>
</protein>
<dbReference type="PATRIC" id="fig|641524.5.peg.1538"/>